<proteinExistence type="predicted"/>
<name>A0A169PDZ5_STRLU</name>
<feature type="region of interest" description="Disordered" evidence="1">
    <location>
        <begin position="614"/>
        <end position="640"/>
    </location>
</feature>
<dbReference type="Gene3D" id="3.40.50.1460">
    <property type="match status" value="1"/>
</dbReference>
<dbReference type="Pfam" id="PF00656">
    <property type="entry name" value="Peptidase_C14"/>
    <property type="match status" value="1"/>
</dbReference>
<organism evidence="4 5">
    <name type="scientific">Streptomyces laurentii</name>
    <dbReference type="NCBI Taxonomy" id="39478"/>
    <lineage>
        <taxon>Bacteria</taxon>
        <taxon>Bacillati</taxon>
        <taxon>Actinomycetota</taxon>
        <taxon>Actinomycetes</taxon>
        <taxon>Kitasatosporales</taxon>
        <taxon>Streptomycetaceae</taxon>
        <taxon>Streptomyces</taxon>
    </lineage>
</organism>
<feature type="domain" description="Peptidase C14 caspase" evidence="2">
    <location>
        <begin position="56"/>
        <end position="145"/>
    </location>
</feature>
<dbReference type="Pfam" id="PF19965">
    <property type="entry name" value="VMAP-M2"/>
    <property type="match status" value="1"/>
</dbReference>
<dbReference type="AlphaFoldDB" id="A0A169PDZ5"/>
<evidence type="ECO:0000259" key="2">
    <source>
        <dbReference type="Pfam" id="PF00656"/>
    </source>
</evidence>
<sequence>MTGPRHLLVIGAQCPGLGLLDALEEATHALHDTLTTPWAGACAPGPAPGPTLLYGRELTRQDVESAVRAAGRAAAEAGAVLVLAFLGHGMAAGTELYFMAGDSQAEQPLTAVNLSALLGDLADTPGLDGLVALVDTCHAGHAVPDLSSLAAGIRRGETRLSLLMGAAADEEAYALRFSTTVAKVLRDGVADAGEALTGETVVHAVRAAGGAAGQAVQHAAYDGAQFAPGPLWLARNARHTAARPGAPLGPVGRAALDQALAPLGGAPDPEGPTRPEDFTALRERAGRLPAAERDWAYGVLDNLRDAARTVHLLTAWPGQALTSPLLRRTLVASVTTVEGAAPVDLPETTGAELLRDIVEHLLLRAPRARGGRTAPLAAFLAHLARCTGVDPHHTDLRAWAKETGAVIDLNDAFATLTARTEEMRLRLVVSLHAAVGDEWPESLAAWLLDGGEVRRHEEFACPAQDRAGTERALGTVLRWAATHARALGTPLRRVEIAAPAPLLATWRPEETHVGMRLGARYDVVLRWSDRIHPPDHLWWINDQARDTLKAIEESADGDRVDWFGEADTRRVSELRERLENAPRTRAAALAHRPAQLAEFVATLLSSSPIVLWPDDRPDSPADPATDPAAGPVNGAGSGSVPDHVRRCVDTHWHQLPGAFIHAYRSRWSQAADPAAAGTNGSHHLARLRTVWDGPEWLDFCTWFDSEHIGRDPFASEGCPTEGEQPA</sequence>
<gene>
    <name evidence="4" type="ORF">SLA_6572</name>
</gene>
<reference evidence="4 5" key="1">
    <citation type="journal article" date="2016" name="Genome Announc.">
        <title>Complete Genome Sequence of Thiostrepton-Producing Streptomyces laurentii ATCC 31255.</title>
        <authorList>
            <person name="Doi K."/>
            <person name="Fujino Y."/>
            <person name="Nagayoshi Y."/>
            <person name="Ohshima T."/>
            <person name="Ogata S."/>
        </authorList>
    </citation>
    <scope>NUCLEOTIDE SEQUENCE [LARGE SCALE GENOMIC DNA]</scope>
    <source>
        <strain evidence="4 5">ATCC 31255</strain>
    </source>
</reference>
<evidence type="ECO:0008006" key="6">
    <source>
        <dbReference type="Google" id="ProtNLM"/>
    </source>
</evidence>
<evidence type="ECO:0000259" key="3">
    <source>
        <dbReference type="Pfam" id="PF19965"/>
    </source>
</evidence>
<evidence type="ECO:0000256" key="1">
    <source>
        <dbReference type="SAM" id="MobiDB-lite"/>
    </source>
</evidence>
<dbReference type="InterPro" id="IPR011600">
    <property type="entry name" value="Pept_C14_caspase"/>
</dbReference>
<evidence type="ECO:0000313" key="5">
    <source>
        <dbReference type="Proteomes" id="UP000217676"/>
    </source>
</evidence>
<feature type="compositionally biased region" description="Low complexity" evidence="1">
    <location>
        <begin position="621"/>
        <end position="631"/>
    </location>
</feature>
<dbReference type="GO" id="GO:0006508">
    <property type="term" value="P:proteolysis"/>
    <property type="evidence" value="ECO:0007669"/>
    <property type="project" value="InterPro"/>
</dbReference>
<dbReference type="EMBL" id="AP017424">
    <property type="protein sequence ID" value="BAU87438.1"/>
    <property type="molecule type" value="Genomic_DNA"/>
</dbReference>
<feature type="domain" description="vWA-MoxR associated protein middle region 2" evidence="3">
    <location>
        <begin position="192"/>
        <end position="413"/>
    </location>
</feature>
<dbReference type="GO" id="GO:0004197">
    <property type="term" value="F:cysteine-type endopeptidase activity"/>
    <property type="evidence" value="ECO:0007669"/>
    <property type="project" value="InterPro"/>
</dbReference>
<accession>A0A169PDZ5</accession>
<dbReference type="KEGG" id="slau:SLA_6572"/>
<keyword evidence="5" id="KW-1185">Reference proteome</keyword>
<evidence type="ECO:0000313" key="4">
    <source>
        <dbReference type="EMBL" id="BAU87438.1"/>
    </source>
</evidence>
<protein>
    <recommendedName>
        <fullName evidence="6">Caspase domain-containing protein</fullName>
    </recommendedName>
</protein>
<dbReference type="InterPro" id="IPR045446">
    <property type="entry name" value="VMAP-M2"/>
</dbReference>
<dbReference type="Proteomes" id="UP000217676">
    <property type="component" value="Chromosome"/>
</dbReference>